<protein>
    <recommendedName>
        <fullName evidence="2">C2 domain-containing protein</fullName>
    </recommendedName>
</protein>
<dbReference type="Gene3D" id="2.60.40.150">
    <property type="entry name" value="C2 domain"/>
    <property type="match status" value="1"/>
</dbReference>
<dbReference type="Proteomes" id="UP001583186">
    <property type="component" value="Unassembled WGS sequence"/>
</dbReference>
<feature type="compositionally biased region" description="Basic and acidic residues" evidence="1">
    <location>
        <begin position="599"/>
        <end position="613"/>
    </location>
</feature>
<dbReference type="PANTHER" id="PTHR47800">
    <property type="entry name" value="C2 DOMAIN-CONTAINING PROTEIN"/>
    <property type="match status" value="1"/>
</dbReference>
<dbReference type="EMBL" id="JAWCUI010000025">
    <property type="protein sequence ID" value="KAL1895940.1"/>
    <property type="molecule type" value="Genomic_DNA"/>
</dbReference>
<dbReference type="PANTHER" id="PTHR47800:SF5">
    <property type="entry name" value="FER-1-LIKE PROTEIN 6"/>
    <property type="match status" value="1"/>
</dbReference>
<dbReference type="SMART" id="SM00239">
    <property type="entry name" value="C2"/>
    <property type="match status" value="1"/>
</dbReference>
<proteinExistence type="predicted"/>
<dbReference type="PROSITE" id="PS50004">
    <property type="entry name" value="C2"/>
    <property type="match status" value="1"/>
</dbReference>
<feature type="region of interest" description="Disordered" evidence="1">
    <location>
        <begin position="516"/>
        <end position="553"/>
    </location>
</feature>
<dbReference type="InterPro" id="IPR000008">
    <property type="entry name" value="C2_dom"/>
</dbReference>
<feature type="compositionally biased region" description="Low complexity" evidence="1">
    <location>
        <begin position="622"/>
        <end position="631"/>
    </location>
</feature>
<name>A0ABR3Z6I4_9PEZI</name>
<feature type="compositionally biased region" description="Low complexity" evidence="1">
    <location>
        <begin position="1"/>
        <end position="21"/>
    </location>
</feature>
<dbReference type="Pfam" id="PF00168">
    <property type="entry name" value="C2"/>
    <property type="match status" value="1"/>
</dbReference>
<evidence type="ECO:0000313" key="4">
    <source>
        <dbReference type="Proteomes" id="UP001583186"/>
    </source>
</evidence>
<keyword evidence="4" id="KW-1185">Reference proteome</keyword>
<feature type="compositionally biased region" description="Basic and acidic residues" evidence="1">
    <location>
        <begin position="338"/>
        <end position="376"/>
    </location>
</feature>
<feature type="compositionally biased region" description="Polar residues" evidence="1">
    <location>
        <begin position="22"/>
        <end position="41"/>
    </location>
</feature>
<feature type="region of interest" description="Disordered" evidence="1">
    <location>
        <begin position="313"/>
        <end position="376"/>
    </location>
</feature>
<feature type="compositionally biased region" description="Basic and acidic residues" evidence="1">
    <location>
        <begin position="82"/>
        <end position="99"/>
    </location>
</feature>
<evidence type="ECO:0000256" key="1">
    <source>
        <dbReference type="SAM" id="MobiDB-lite"/>
    </source>
</evidence>
<feature type="domain" description="C2" evidence="2">
    <location>
        <begin position="100"/>
        <end position="231"/>
    </location>
</feature>
<feature type="region of interest" description="Disordered" evidence="1">
    <location>
        <begin position="599"/>
        <end position="663"/>
    </location>
</feature>
<feature type="region of interest" description="Disordered" evidence="1">
    <location>
        <begin position="1"/>
        <end position="111"/>
    </location>
</feature>
<sequence>MAEVATQAAAAGAPALQPVATQTAPSQNAPVQTAPATASSKVHTKNTDETDKGGNVINDKGDNNTNNQPHSLPGHIKTRIATGKDKLTDKTERLRDKKSPPGGYDDTPLPTATGPTYTLKFTFHKATNLPVADLGNSSSDPFIRATLTVPAVATRHEEDPEMVHRTRTIHKTTEPAWDEEWVVAGVPASNSGFKLKCRLYDEDSTDHDDRLGNVTVEVPSFTGRNWAGLEHVVFDVKKRMGSKRAYLLKAASAAITGTKITPTLELSISVVGEDLHQEKDDKGARLYTVGPTGFVRHFSPMIGRITNTLVNRDERHDEGGPQQAQSSSMPPPDSHTSTTDKKEKSEVDEQKEKNEENAKEDAKDAKDDKNGGGTKKYDFQANEIQLAGPVPAQLYHRYVEFRPIIGRMFSSHGLRGRILNKALHKQHNRVYNFSRTTEYGSFPPCSDEASLQFLKLAHFDEGGRIFTYMISLDGVFRFTETGKEFGIDLLSKHTMHSDVATYIAFSGEFFIRRLAKPTGTSNPQPDTPTHPPTTPLEGGPPDEEPPTREPGYYQLIIDNDSGTYRPDKSMLPVLKEFLERNFPGLGIVCMHWEDETLQKMKSDQHESKKKEGGGMHLVLNRSPSNSSFSSSDESRLSDMDEEGQQHAEGGGGHGHRKTKKELAWDLLEDPTRIKDLHSAMQKHSIADDKGK</sequence>
<gene>
    <name evidence="3" type="ORF">Sste5346_005039</name>
</gene>
<evidence type="ECO:0000259" key="2">
    <source>
        <dbReference type="PROSITE" id="PS50004"/>
    </source>
</evidence>
<evidence type="ECO:0000313" key="3">
    <source>
        <dbReference type="EMBL" id="KAL1895940.1"/>
    </source>
</evidence>
<feature type="compositionally biased region" description="Pro residues" evidence="1">
    <location>
        <begin position="525"/>
        <end position="534"/>
    </location>
</feature>
<comment type="caution">
    <text evidence="3">The sequence shown here is derived from an EMBL/GenBank/DDBJ whole genome shotgun (WGS) entry which is preliminary data.</text>
</comment>
<organism evidence="3 4">
    <name type="scientific">Sporothrix stenoceras</name>
    <dbReference type="NCBI Taxonomy" id="5173"/>
    <lineage>
        <taxon>Eukaryota</taxon>
        <taxon>Fungi</taxon>
        <taxon>Dikarya</taxon>
        <taxon>Ascomycota</taxon>
        <taxon>Pezizomycotina</taxon>
        <taxon>Sordariomycetes</taxon>
        <taxon>Sordariomycetidae</taxon>
        <taxon>Ophiostomatales</taxon>
        <taxon>Ophiostomataceae</taxon>
        <taxon>Sporothrix</taxon>
    </lineage>
</organism>
<dbReference type="SUPFAM" id="SSF49562">
    <property type="entry name" value="C2 domain (Calcium/lipid-binding domain, CaLB)"/>
    <property type="match status" value="1"/>
</dbReference>
<accession>A0ABR3Z6I4</accession>
<reference evidence="3 4" key="1">
    <citation type="journal article" date="2024" name="IMA Fungus">
        <title>IMA Genome - F19 : A genome assembly and annotation guide to empower mycologists, including annotated draft genome sequences of Ceratocystis pirilliformis, Diaporthe australafricana, Fusarium ophioides, Paecilomyces lecythidis, and Sporothrix stenoceras.</title>
        <authorList>
            <person name="Aylward J."/>
            <person name="Wilson A.M."/>
            <person name="Visagie C.M."/>
            <person name="Spraker J."/>
            <person name="Barnes I."/>
            <person name="Buitendag C."/>
            <person name="Ceriani C."/>
            <person name="Del Mar Angel L."/>
            <person name="du Plessis D."/>
            <person name="Fuchs T."/>
            <person name="Gasser K."/>
            <person name="Kramer D."/>
            <person name="Li W."/>
            <person name="Munsamy K."/>
            <person name="Piso A."/>
            <person name="Price J.L."/>
            <person name="Sonnekus B."/>
            <person name="Thomas C."/>
            <person name="van der Nest A."/>
            <person name="van Dijk A."/>
            <person name="van Heerden A."/>
            <person name="van Vuuren N."/>
            <person name="Yilmaz N."/>
            <person name="Duong T.A."/>
            <person name="van der Merwe N.A."/>
            <person name="Wingfield M.J."/>
            <person name="Wingfield B.D."/>
        </authorList>
    </citation>
    <scope>NUCLEOTIDE SEQUENCE [LARGE SCALE GENOMIC DNA]</scope>
    <source>
        <strain evidence="3 4">CMW 5346</strain>
    </source>
</reference>
<dbReference type="InterPro" id="IPR035892">
    <property type="entry name" value="C2_domain_sf"/>
</dbReference>